<sequence>MEVAALLGVSIDVEAGDFLDTCFILTREIAEDGPYIDHIAGFLALLDGKFADLGELGISRSDISIWLLRTYRDQCNMEFAPQTLLHLGEEGLALCVSCWQESGEART</sequence>
<dbReference type="Proteomes" id="UP001165653">
    <property type="component" value="Unassembled WGS sequence"/>
</dbReference>
<comment type="caution">
    <text evidence="1">The sequence shown here is derived from an EMBL/GenBank/DDBJ whole genome shotgun (WGS) entry which is preliminary data.</text>
</comment>
<evidence type="ECO:0000313" key="1">
    <source>
        <dbReference type="EMBL" id="MCW1912580.1"/>
    </source>
</evidence>
<evidence type="ECO:0000313" key="2">
    <source>
        <dbReference type="Proteomes" id="UP001165653"/>
    </source>
</evidence>
<reference evidence="1" key="1">
    <citation type="submission" date="2022-10" db="EMBL/GenBank/DDBJ databases">
        <title>Luteolibacter sp. GHJ8, whole genome shotgun sequencing project.</title>
        <authorList>
            <person name="Zhao G."/>
            <person name="Shen L."/>
        </authorList>
    </citation>
    <scope>NUCLEOTIDE SEQUENCE</scope>
    <source>
        <strain evidence="1">GHJ8</strain>
    </source>
</reference>
<keyword evidence="2" id="KW-1185">Reference proteome</keyword>
<name>A0ABT3FYB3_9BACT</name>
<protein>
    <submittedName>
        <fullName evidence="1">Uncharacterized protein</fullName>
    </submittedName>
</protein>
<gene>
    <name evidence="1" type="ORF">OJ996_03275</name>
</gene>
<dbReference type="EMBL" id="JAPDDR010000002">
    <property type="protein sequence ID" value="MCW1912580.1"/>
    <property type="molecule type" value="Genomic_DNA"/>
</dbReference>
<accession>A0ABT3FYB3</accession>
<organism evidence="1 2">
    <name type="scientific">Luteolibacter rhizosphaerae</name>
    <dbReference type="NCBI Taxonomy" id="2989719"/>
    <lineage>
        <taxon>Bacteria</taxon>
        <taxon>Pseudomonadati</taxon>
        <taxon>Verrucomicrobiota</taxon>
        <taxon>Verrucomicrobiia</taxon>
        <taxon>Verrucomicrobiales</taxon>
        <taxon>Verrucomicrobiaceae</taxon>
        <taxon>Luteolibacter</taxon>
    </lineage>
</organism>
<proteinExistence type="predicted"/>